<dbReference type="PANTHER" id="PTHR31672">
    <property type="entry name" value="BNACNNG10540D PROTEIN"/>
    <property type="match status" value="1"/>
</dbReference>
<accession>A0A1R3K2T8</accession>
<dbReference type="Pfam" id="PF08268">
    <property type="entry name" value="FBA_3"/>
    <property type="match status" value="1"/>
</dbReference>
<sequence length="818" mass="94143">MEDFPSTEACIQGACSSTLTWEEAIGDDPDWRKTLIVKILGKTPAFNLLFSELRSLWNLKAEFSLVDLGNGFYLVKVENPEDYLRILTEGSWVVGGYYLTQMITMATETEQDAAAMELPHQVEKEKGPLGARMVAQRRDKMKKKQSTTMAVGETSVNNGLIFIKYRNCYLENNNTVRLLTDATYEVHSDFPIPFKSCSGWLKVLGSIRGLVCLYDYHHQVSGSKIFLYNPSIRQHKVLPVSTVTRPKSQGVQVDSVALGFGYDKMNDDYKVIRVASLRYNVKRREFYKNQADVYSLKMDSLKEVRLKDCVNLDLLEEYQASIGGAIHWLASKREGKFMNRYTLIVCFDVSTEEFRWFQLPDCVAGGVGEHGQKLIFERGNSLCVINCRWGGNNHCDIWLMKEYGVQESWTRLTSVPCPGTSNLLGFGINGELFLETGRRLAMFDLETKEQKDVGINGECFSLTPYVESQVSLNGGTYGYDDDGYSSDFDSCASSCDFDFGDSDEFFFNKNFDNNFLLTDYFKNSSSGPQWSIRLLTHDTFNVYLDVALPFEIKRLYIKRFHIVGSCNGLVCFEDYLNTGQIFLYNPNLNQHKTLPQPYEVSYRERVVIGFGYDSVINDYKVVLWYIKEDKGQKLAAQVYTLGMNCWRKVETPYHYVTPFFGSDKKSTVFLNGGILWLGYNRRHIIICFNVSSEEFQWFPLPDYVRGFDMKISVYKDLVCVVNSVKRLDEFYYDIWVMSKYGVQESWTRLHTLKIACPDYDNRFLRGILINGELLWENVINYNHRCLTVDYPDDGKSRNIDQPIGFNFFVHKESLVSLM</sequence>
<dbReference type="STRING" id="93759.A0A1R3K2T8"/>
<dbReference type="PANTHER" id="PTHR31672:SF13">
    <property type="entry name" value="F-BOX PROTEIN CPR30-LIKE"/>
    <property type="match status" value="1"/>
</dbReference>
<feature type="domain" description="F-box associated beta-propeller type 1" evidence="1">
    <location>
        <begin position="216"/>
        <end position="458"/>
    </location>
</feature>
<evidence type="ECO:0000313" key="5">
    <source>
        <dbReference type="Proteomes" id="UP000187203"/>
    </source>
</evidence>
<evidence type="ECO:0000259" key="2">
    <source>
        <dbReference type="Pfam" id="PF08268"/>
    </source>
</evidence>
<dbReference type="NCBIfam" id="TIGR01640">
    <property type="entry name" value="F_box_assoc_1"/>
    <property type="match status" value="2"/>
</dbReference>
<evidence type="ECO:0008006" key="6">
    <source>
        <dbReference type="Google" id="ProtNLM"/>
    </source>
</evidence>
<protein>
    <recommendedName>
        <fullName evidence="6">F-box associated domain-containing protein</fullName>
    </recommendedName>
</protein>
<proteinExistence type="predicted"/>
<organism evidence="4 5">
    <name type="scientific">Corchorus olitorius</name>
    <dbReference type="NCBI Taxonomy" id="93759"/>
    <lineage>
        <taxon>Eukaryota</taxon>
        <taxon>Viridiplantae</taxon>
        <taxon>Streptophyta</taxon>
        <taxon>Embryophyta</taxon>
        <taxon>Tracheophyta</taxon>
        <taxon>Spermatophyta</taxon>
        <taxon>Magnoliopsida</taxon>
        <taxon>eudicotyledons</taxon>
        <taxon>Gunneridae</taxon>
        <taxon>Pentapetalae</taxon>
        <taxon>rosids</taxon>
        <taxon>malvids</taxon>
        <taxon>Malvales</taxon>
        <taxon>Malvaceae</taxon>
        <taxon>Grewioideae</taxon>
        <taxon>Apeibeae</taxon>
        <taxon>Corchorus</taxon>
    </lineage>
</organism>
<evidence type="ECO:0000259" key="1">
    <source>
        <dbReference type="Pfam" id="PF07734"/>
    </source>
</evidence>
<dbReference type="InterPro" id="IPR025558">
    <property type="entry name" value="DUF4283"/>
</dbReference>
<feature type="domain" description="DUF4283" evidence="3">
    <location>
        <begin position="30"/>
        <end position="99"/>
    </location>
</feature>
<name>A0A1R3K2T8_9ROSI</name>
<dbReference type="InterPro" id="IPR050796">
    <property type="entry name" value="SCF_F-box_component"/>
</dbReference>
<gene>
    <name evidence="4" type="ORF">COLO4_11917</name>
</gene>
<evidence type="ECO:0000313" key="4">
    <source>
        <dbReference type="EMBL" id="OMP01405.1"/>
    </source>
</evidence>
<dbReference type="EMBL" id="AWUE01014777">
    <property type="protein sequence ID" value="OMP01405.1"/>
    <property type="molecule type" value="Genomic_DNA"/>
</dbReference>
<keyword evidence="5" id="KW-1185">Reference proteome</keyword>
<dbReference type="Pfam" id="PF07734">
    <property type="entry name" value="FBA_1"/>
    <property type="match status" value="1"/>
</dbReference>
<dbReference type="InterPro" id="IPR006527">
    <property type="entry name" value="F-box-assoc_dom_typ1"/>
</dbReference>
<dbReference type="Proteomes" id="UP000187203">
    <property type="component" value="Unassembled WGS sequence"/>
</dbReference>
<dbReference type="InterPro" id="IPR017451">
    <property type="entry name" value="F-box-assoc_interact_dom"/>
</dbReference>
<dbReference type="OrthoDB" id="5314306at2759"/>
<dbReference type="Pfam" id="PF14111">
    <property type="entry name" value="DUF4283"/>
    <property type="match status" value="1"/>
</dbReference>
<dbReference type="AlphaFoldDB" id="A0A1R3K2T8"/>
<feature type="domain" description="F-box associated beta-propeller type 3" evidence="2">
    <location>
        <begin position="556"/>
        <end position="774"/>
    </location>
</feature>
<comment type="caution">
    <text evidence="4">The sequence shown here is derived from an EMBL/GenBank/DDBJ whole genome shotgun (WGS) entry which is preliminary data.</text>
</comment>
<evidence type="ECO:0000259" key="3">
    <source>
        <dbReference type="Pfam" id="PF14111"/>
    </source>
</evidence>
<dbReference type="InterPro" id="IPR013187">
    <property type="entry name" value="F-box-assoc_dom_typ3"/>
</dbReference>
<reference evidence="5" key="1">
    <citation type="submission" date="2013-09" db="EMBL/GenBank/DDBJ databases">
        <title>Corchorus olitorius genome sequencing.</title>
        <authorList>
            <person name="Alam M."/>
            <person name="Haque M.S."/>
            <person name="Islam M.S."/>
            <person name="Emdad E.M."/>
            <person name="Islam M.M."/>
            <person name="Ahmed B."/>
            <person name="Halim A."/>
            <person name="Hossen Q.M.M."/>
            <person name="Hossain M.Z."/>
            <person name="Ahmed R."/>
            <person name="Khan M.M."/>
            <person name="Islam R."/>
            <person name="Rashid M.M."/>
            <person name="Khan S.A."/>
            <person name="Rahman M.S."/>
            <person name="Alam M."/>
            <person name="Yahiya A.S."/>
            <person name="Khan M.S."/>
            <person name="Azam M.S."/>
            <person name="Haque T."/>
            <person name="Lashkar M.Z.H."/>
            <person name="Akhand A.I."/>
            <person name="Morshed G."/>
            <person name="Roy S."/>
            <person name="Uddin K.S."/>
            <person name="Rabeya T."/>
            <person name="Hossain A.S."/>
            <person name="Chowdhury A."/>
            <person name="Snigdha A.R."/>
            <person name="Mortoza M.S."/>
            <person name="Matin S.A."/>
            <person name="Hoque S.M.E."/>
            <person name="Islam M.K."/>
            <person name="Roy D.K."/>
            <person name="Haider R."/>
            <person name="Moosa M.M."/>
            <person name="Elias S.M."/>
            <person name="Hasan A.M."/>
            <person name="Jahan S."/>
            <person name="Shafiuddin M."/>
            <person name="Mahmood N."/>
            <person name="Shommy N.S."/>
        </authorList>
    </citation>
    <scope>NUCLEOTIDE SEQUENCE [LARGE SCALE GENOMIC DNA]</scope>
    <source>
        <strain evidence="5">cv. O-4</strain>
    </source>
</reference>